<dbReference type="EMBL" id="FOQT01000002">
    <property type="protein sequence ID" value="SFI11643.1"/>
    <property type="molecule type" value="Genomic_DNA"/>
</dbReference>
<dbReference type="STRING" id="1125876.SAMN05443292_1436"/>
<organism evidence="1 2">
    <name type="scientific">Halpernia frigidisoli</name>
    <dbReference type="NCBI Taxonomy" id="1125876"/>
    <lineage>
        <taxon>Bacteria</taxon>
        <taxon>Pseudomonadati</taxon>
        <taxon>Bacteroidota</taxon>
        <taxon>Flavobacteriia</taxon>
        <taxon>Flavobacteriales</taxon>
        <taxon>Weeksellaceae</taxon>
        <taxon>Chryseobacterium group</taxon>
        <taxon>Halpernia</taxon>
    </lineage>
</organism>
<dbReference type="AlphaFoldDB" id="A0A1I3FK98"/>
<name>A0A1I3FK98_9FLAO</name>
<reference evidence="1 2" key="1">
    <citation type="submission" date="2016-10" db="EMBL/GenBank/DDBJ databases">
        <authorList>
            <person name="de Groot N.N."/>
        </authorList>
    </citation>
    <scope>NUCLEOTIDE SEQUENCE [LARGE SCALE GENOMIC DNA]</scope>
    <source>
        <strain evidence="1 2">DSM 26000</strain>
    </source>
</reference>
<keyword evidence="2" id="KW-1185">Reference proteome</keyword>
<protein>
    <submittedName>
        <fullName evidence="1">Uncharacterized protein</fullName>
    </submittedName>
</protein>
<dbReference type="OrthoDB" id="1269133at2"/>
<evidence type="ECO:0000313" key="2">
    <source>
        <dbReference type="Proteomes" id="UP000198931"/>
    </source>
</evidence>
<gene>
    <name evidence="1" type="ORF">SAMN05443292_1436</name>
</gene>
<dbReference type="Proteomes" id="UP000198931">
    <property type="component" value="Unassembled WGS sequence"/>
</dbReference>
<dbReference type="RefSeq" id="WP_090079771.1">
    <property type="nucleotide sequence ID" value="NZ_FOQT01000002.1"/>
</dbReference>
<accession>A0A1I3FK98</accession>
<evidence type="ECO:0000313" key="1">
    <source>
        <dbReference type="EMBL" id="SFI11643.1"/>
    </source>
</evidence>
<proteinExistence type="predicted"/>
<sequence>MKSLKINLEDKANAEKLIDLLVQIKGIKSVEIFDEENIESDLRKAVNKSKEQLKNGDYESLVNDVFETFLNKKP</sequence>